<evidence type="ECO:0000259" key="2">
    <source>
        <dbReference type="Pfam" id="PF15862"/>
    </source>
</evidence>
<reference evidence="4 5" key="1">
    <citation type="journal article" date="2020" name="Nat. Food">
        <title>A phased Vanilla planifolia genome enables genetic improvement of flavour and production.</title>
        <authorList>
            <person name="Hasing T."/>
            <person name="Tang H."/>
            <person name="Brym M."/>
            <person name="Khazi F."/>
            <person name="Huang T."/>
            <person name="Chambers A.H."/>
        </authorList>
    </citation>
    <scope>NUCLEOTIDE SEQUENCE [LARGE SCALE GENOMIC DNA]</scope>
    <source>
        <tissue evidence="4">Leaf</tissue>
    </source>
</reference>
<feature type="compositionally biased region" description="Basic and acidic residues" evidence="1">
    <location>
        <begin position="419"/>
        <end position="442"/>
    </location>
</feature>
<feature type="compositionally biased region" description="Basic residues" evidence="1">
    <location>
        <begin position="408"/>
        <end position="418"/>
    </location>
</feature>
<dbReference type="EMBL" id="JADCNM010000013">
    <property type="protein sequence ID" value="KAG0456114.1"/>
    <property type="molecule type" value="Genomic_DNA"/>
</dbReference>
<evidence type="ECO:0008006" key="6">
    <source>
        <dbReference type="Google" id="ProtNLM"/>
    </source>
</evidence>
<name>A0A835UAU3_VANPL</name>
<dbReference type="Pfam" id="PF15862">
    <property type="entry name" value="Coilin_N"/>
    <property type="match status" value="1"/>
</dbReference>
<dbReference type="GO" id="GO:0030619">
    <property type="term" value="F:U1 snRNA binding"/>
    <property type="evidence" value="ECO:0007669"/>
    <property type="project" value="TreeGrafter"/>
</dbReference>
<evidence type="ECO:0000313" key="5">
    <source>
        <dbReference type="Proteomes" id="UP000639772"/>
    </source>
</evidence>
<comment type="caution">
    <text evidence="4">The sequence shown here is derived from an EMBL/GenBank/DDBJ whole genome shotgun (WGS) entry which is preliminary data.</text>
</comment>
<feature type="compositionally biased region" description="Basic and acidic residues" evidence="1">
    <location>
        <begin position="358"/>
        <end position="387"/>
    </location>
</feature>
<dbReference type="InterPro" id="IPR031722">
    <property type="entry name" value="Coilin_N"/>
</dbReference>
<feature type="region of interest" description="Disordered" evidence="1">
    <location>
        <begin position="315"/>
        <end position="455"/>
    </location>
</feature>
<evidence type="ECO:0000313" key="4">
    <source>
        <dbReference type="EMBL" id="KAG0456114.1"/>
    </source>
</evidence>
<sequence>MRLRVVFEDPLLLRRSQRRRGLQRCWIQRPPGFGTIADLAAHIHQTFGLHRSCPQGIILSIDGFVLPSFESTCILLDEDIIMVRRNGVNFMDTSNECDNQNQGHLQSNQNSAWNGNTLAISYPQGDLHGDVGDILSNAHTAQHKRKRSKKICGTDAAFGIMNTSGDSQEDVRDDFHGHMVDKKASKVLRNAKRRKKLVNGLQASNTSADYVSEKDFKQNEAVVGFPIGNMVHTEIQVHEGTGAKVKKKHSNKLRGSCHTVIKDTQRDSHGEEGNVDIHVDMENNRTPSSKILNSMDNSKRTKMLRSSKTLTVVESHGDLQGNEGDTGLRNGNEAVTSTSKLENSKHKRNRSSQGSDDVLTKDFGEDSRVDEHDHGLCSKITKIKESSRGMMSMKHKLEHSGKLQHSKDKSKHSAKHQASKNESKGNKNEHASEHEANIDVKKLPSRSARRKKAKRIWKRTHGLNRKLAEVQMSDSDILTNPSEHANAVHNTDDDKEIIPVVVRPGHIRFESPDKCIVHEDVSVPLQWNGTMSKRKGQKWGREKLNKYSVEEAIAMEAELVEVSIDKTTVIEGEDIKESFPKQEDEKDIEVTNLVDLESFLPLFRLPEEGDVLAYRVVELSSSSWSPELSTFRVGKVSSYNCSSAQIILLPLPQYPLQLEETTEEGEANWSLYKEDGSLEIDFSSLVDVRLLQGHRSEETPLITNNQEAASPGSNRMEFEGNEVGNGWEELSQALEEKRSQLELKKNKAEATGTWSYSAMRRNALGPVLAMLRGDPNSYHAVRSPSGLKHRMHVPFVCHTTNKVAILRLGHATIIEGEAIRVNS</sequence>
<proteinExistence type="predicted"/>
<dbReference type="OrthoDB" id="74813at2759"/>
<feature type="domain" description="Coilin tudor" evidence="3">
    <location>
        <begin position="594"/>
        <end position="692"/>
    </location>
</feature>
<accession>A0A835UAU3</accession>
<dbReference type="Pfam" id="PF23086">
    <property type="entry name" value="Tudor_Coilin"/>
    <property type="match status" value="1"/>
</dbReference>
<dbReference type="GO" id="GO:0015030">
    <property type="term" value="C:Cajal body"/>
    <property type="evidence" value="ECO:0007669"/>
    <property type="project" value="TreeGrafter"/>
</dbReference>
<dbReference type="PANTHER" id="PTHR15197">
    <property type="entry name" value="COILIN P80"/>
    <property type="match status" value="1"/>
</dbReference>
<dbReference type="GO" id="GO:0000387">
    <property type="term" value="P:spliceosomal snRNP assembly"/>
    <property type="evidence" value="ECO:0007669"/>
    <property type="project" value="TreeGrafter"/>
</dbReference>
<dbReference type="PANTHER" id="PTHR15197:SF0">
    <property type="entry name" value="COILIN"/>
    <property type="match status" value="1"/>
</dbReference>
<evidence type="ECO:0000256" key="1">
    <source>
        <dbReference type="SAM" id="MobiDB-lite"/>
    </source>
</evidence>
<dbReference type="Proteomes" id="UP000639772">
    <property type="component" value="Chromosome 13"/>
</dbReference>
<dbReference type="GO" id="GO:0030620">
    <property type="term" value="F:U2 snRNA binding"/>
    <property type="evidence" value="ECO:0007669"/>
    <property type="project" value="TreeGrafter"/>
</dbReference>
<feature type="domain" description="Coilin N-terminal" evidence="2">
    <location>
        <begin position="1"/>
        <end position="111"/>
    </location>
</feature>
<dbReference type="AlphaFoldDB" id="A0A835UAU3"/>
<evidence type="ECO:0000259" key="3">
    <source>
        <dbReference type="Pfam" id="PF23086"/>
    </source>
</evidence>
<dbReference type="InterPro" id="IPR056398">
    <property type="entry name" value="Tudor_Coilin"/>
</dbReference>
<dbReference type="InterPro" id="IPR024822">
    <property type="entry name" value="Coilin"/>
</dbReference>
<feature type="compositionally biased region" description="Basic and acidic residues" evidence="1">
    <location>
        <begin position="398"/>
        <end position="407"/>
    </location>
</feature>
<gene>
    <name evidence="4" type="ORF">HPP92_023902</name>
</gene>
<protein>
    <recommendedName>
        <fullName evidence="6">Coilin</fullName>
    </recommendedName>
</protein>
<feature type="compositionally biased region" description="Basic residues" evidence="1">
    <location>
        <begin position="443"/>
        <end position="455"/>
    </location>
</feature>
<organism evidence="4 5">
    <name type="scientific">Vanilla planifolia</name>
    <name type="common">Vanilla</name>
    <dbReference type="NCBI Taxonomy" id="51239"/>
    <lineage>
        <taxon>Eukaryota</taxon>
        <taxon>Viridiplantae</taxon>
        <taxon>Streptophyta</taxon>
        <taxon>Embryophyta</taxon>
        <taxon>Tracheophyta</taxon>
        <taxon>Spermatophyta</taxon>
        <taxon>Magnoliopsida</taxon>
        <taxon>Liliopsida</taxon>
        <taxon>Asparagales</taxon>
        <taxon>Orchidaceae</taxon>
        <taxon>Vanilloideae</taxon>
        <taxon>Vanilleae</taxon>
        <taxon>Vanilla</taxon>
    </lineage>
</organism>